<keyword evidence="3" id="KW-1185">Reference proteome</keyword>
<reference evidence="2 3" key="1">
    <citation type="submission" date="2019-06" db="EMBL/GenBank/DDBJ databases">
        <title>Sequencing the genomes of 1000 actinobacteria strains.</title>
        <authorList>
            <person name="Klenk H.-P."/>
        </authorList>
    </citation>
    <scope>NUCLEOTIDE SEQUENCE [LARGE SCALE GENOMIC DNA]</scope>
    <source>
        <strain evidence="2 3">DSM 45928</strain>
    </source>
</reference>
<accession>A0A543AYJ8</accession>
<comment type="similarity">
    <text evidence="1">Belongs to the Rv0495c family.</text>
</comment>
<evidence type="ECO:0000256" key="1">
    <source>
        <dbReference type="ARBA" id="ARBA00093770"/>
    </source>
</evidence>
<dbReference type="InParanoid" id="A0A543AYJ8"/>
<evidence type="ECO:0008006" key="4">
    <source>
        <dbReference type="Google" id="ProtNLM"/>
    </source>
</evidence>
<name>A0A543AYJ8_9ACTN</name>
<comment type="caution">
    <text evidence="2">The sequence shown here is derived from an EMBL/GenBank/DDBJ whole genome shotgun (WGS) entry which is preliminary data.</text>
</comment>
<gene>
    <name evidence="2" type="ORF">FB566_3159</name>
</gene>
<protein>
    <recommendedName>
        <fullName evidence="4">DUF3109 family protein</fullName>
    </recommendedName>
</protein>
<evidence type="ECO:0000313" key="2">
    <source>
        <dbReference type="EMBL" id="TQL77600.1"/>
    </source>
</evidence>
<dbReference type="InterPro" id="IPR021458">
    <property type="entry name" value="Rv0495c"/>
</dbReference>
<dbReference type="EMBL" id="VFOW01000001">
    <property type="protein sequence ID" value="TQL77600.1"/>
    <property type="molecule type" value="Genomic_DNA"/>
</dbReference>
<dbReference type="Pfam" id="PF11307">
    <property type="entry name" value="DUF3109"/>
    <property type="match status" value="1"/>
</dbReference>
<dbReference type="Proteomes" id="UP000317043">
    <property type="component" value="Unassembled WGS sequence"/>
</dbReference>
<proteinExistence type="inferred from homology"/>
<sequence length="288" mass="32502">MHFSHRIVEAVEGEPSNMSNDELAEVGPDFAREWIEFRDPEEEDGVIRADLTWLLSSWHCIFGQGCPGIEADQPDDGCCVHGAFYTDREDEKRVRKVVTKLTPETWQNHRRRFADTVELDTLADEDGVEQPARKTAVVDGACIFHNRPGFAGGTGCALHAQAMRDGVHPMTYKPEVCWQLPVKRDFSTVERNDETSFQVTWIGEFDRRSWGAGGHDFNWWCTSAALAHTAPEPVYRSYKPELTELLGIEGYAELERICDARYETGLVAEHPATVAGRKLLPLQVNRPS</sequence>
<dbReference type="AlphaFoldDB" id="A0A543AYJ8"/>
<evidence type="ECO:0000313" key="3">
    <source>
        <dbReference type="Proteomes" id="UP000317043"/>
    </source>
</evidence>
<organism evidence="2 3">
    <name type="scientific">Stackebrandtia endophytica</name>
    <dbReference type="NCBI Taxonomy" id="1496996"/>
    <lineage>
        <taxon>Bacteria</taxon>
        <taxon>Bacillati</taxon>
        <taxon>Actinomycetota</taxon>
        <taxon>Actinomycetes</taxon>
        <taxon>Glycomycetales</taxon>
        <taxon>Glycomycetaceae</taxon>
        <taxon>Stackebrandtia</taxon>
    </lineage>
</organism>